<dbReference type="InterPro" id="IPR008331">
    <property type="entry name" value="Ferritin_DPS_dom"/>
</dbReference>
<dbReference type="InterPro" id="IPR009078">
    <property type="entry name" value="Ferritin-like_SF"/>
</dbReference>
<dbReference type="AlphaFoldDB" id="B9M6D4"/>
<dbReference type="EMBL" id="CP001390">
    <property type="protein sequence ID" value="ACM21922.1"/>
    <property type="molecule type" value="Genomic_DNA"/>
</dbReference>
<evidence type="ECO:0000313" key="11">
    <source>
        <dbReference type="Proteomes" id="UP000007721"/>
    </source>
</evidence>
<dbReference type="NCBIfam" id="TIGR00754">
    <property type="entry name" value="bfr"/>
    <property type="match status" value="1"/>
</dbReference>
<dbReference type="PROSITE" id="PS50905">
    <property type="entry name" value="FERRITIN_LIKE"/>
    <property type="match status" value="1"/>
</dbReference>
<evidence type="ECO:0000256" key="8">
    <source>
        <dbReference type="RuleBase" id="RU000623"/>
    </source>
</evidence>
<feature type="binding site" evidence="7">
    <location>
        <position position="130"/>
    </location>
    <ligand>
        <name>Fe cation</name>
        <dbReference type="ChEBI" id="CHEBI:24875"/>
        <label>2</label>
    </ligand>
</feature>
<dbReference type="PROSITE" id="PS00549">
    <property type="entry name" value="BACTERIOFERRITIN"/>
    <property type="match status" value="1"/>
</dbReference>
<feature type="binding site" evidence="7">
    <location>
        <position position="94"/>
    </location>
    <ligand>
        <name>Fe cation</name>
        <dbReference type="ChEBI" id="CHEBI:24875"/>
        <label>2</label>
    </ligand>
</feature>
<dbReference type="PANTHER" id="PTHR30295:SF0">
    <property type="entry name" value="BACTERIOFERRITIN"/>
    <property type="match status" value="1"/>
</dbReference>
<proteinExistence type="inferred from homology"/>
<dbReference type="PANTHER" id="PTHR30295">
    <property type="entry name" value="BACTERIOFERRITIN"/>
    <property type="match status" value="1"/>
</dbReference>
<dbReference type="GO" id="GO:0006879">
    <property type="term" value="P:intracellular iron ion homeostasis"/>
    <property type="evidence" value="ECO:0007669"/>
    <property type="project" value="UniProtKB-KW"/>
</dbReference>
<evidence type="ECO:0000256" key="7">
    <source>
        <dbReference type="PIRSR" id="PIRSR002560-1"/>
    </source>
</evidence>
<dbReference type="GO" id="GO:0005829">
    <property type="term" value="C:cytosol"/>
    <property type="evidence" value="ECO:0007669"/>
    <property type="project" value="TreeGrafter"/>
</dbReference>
<dbReference type="PRINTS" id="PR00601">
    <property type="entry name" value="BACFERRITIN"/>
</dbReference>
<dbReference type="Proteomes" id="UP000007721">
    <property type="component" value="Chromosome"/>
</dbReference>
<protein>
    <recommendedName>
        <fullName evidence="6 8">Bacterioferritin</fullName>
        <ecNumber evidence="6">1.16.3.1</ecNumber>
    </recommendedName>
</protein>
<feature type="domain" description="Ferritin-like diiron" evidence="9">
    <location>
        <begin position="1"/>
        <end position="145"/>
    </location>
</feature>
<dbReference type="GO" id="GO:0004322">
    <property type="term" value="F:ferroxidase activity"/>
    <property type="evidence" value="ECO:0007669"/>
    <property type="project" value="UniProtKB-EC"/>
</dbReference>
<evidence type="ECO:0000256" key="4">
    <source>
        <dbReference type="ARBA" id="ARBA00022723"/>
    </source>
</evidence>
<feature type="binding site" evidence="7">
    <location>
        <position position="127"/>
    </location>
    <ligand>
        <name>Fe cation</name>
        <dbReference type="ChEBI" id="CHEBI:24875"/>
        <label>2</label>
    </ligand>
</feature>
<dbReference type="PIRSF" id="PIRSF002560">
    <property type="entry name" value="Bacterioferritin"/>
    <property type="match status" value="1"/>
</dbReference>
<keyword evidence="2 6" id="KW-0409">Iron storage</keyword>
<comment type="function">
    <text evidence="6">Iron-storage protein, whose ferroxidase center binds Fe(2+), oxidizes it using dioxygen to Fe(3+), and participates in the subsequent Fe(3+) oxide mineral core formation within the central cavity of the BFR protein shell.</text>
</comment>
<dbReference type="GO" id="GO:0006826">
    <property type="term" value="P:iron ion transport"/>
    <property type="evidence" value="ECO:0007669"/>
    <property type="project" value="InterPro"/>
</dbReference>
<evidence type="ECO:0000256" key="2">
    <source>
        <dbReference type="ARBA" id="ARBA00022434"/>
    </source>
</evidence>
<accession>B9M6D4</accession>
<dbReference type="KEGG" id="geo:Geob_3581"/>
<feature type="binding site" evidence="7">
    <location>
        <position position="18"/>
    </location>
    <ligand>
        <name>Fe cation</name>
        <dbReference type="ChEBI" id="CHEBI:24875"/>
        <label>1</label>
    </ligand>
</feature>
<feature type="binding site" evidence="7">
    <location>
        <position position="51"/>
    </location>
    <ligand>
        <name>Fe cation</name>
        <dbReference type="ChEBI" id="CHEBI:24875"/>
        <label>1</label>
    </ligand>
</feature>
<dbReference type="EC" id="1.16.3.1" evidence="6"/>
<dbReference type="Pfam" id="PF00210">
    <property type="entry name" value="Ferritin"/>
    <property type="match status" value="1"/>
</dbReference>
<dbReference type="RefSeq" id="WP_012648650.1">
    <property type="nucleotide sequence ID" value="NC_011979.1"/>
</dbReference>
<dbReference type="eggNOG" id="COG2193">
    <property type="taxonomic scope" value="Bacteria"/>
</dbReference>
<dbReference type="HOGENOM" id="CLU_104506_2_0_7"/>
<reference evidence="10 11" key="1">
    <citation type="submission" date="2009-01" db="EMBL/GenBank/DDBJ databases">
        <title>Complete sequence of Geobacter sp. FRC-32.</title>
        <authorList>
            <consortium name="US DOE Joint Genome Institute"/>
            <person name="Lucas S."/>
            <person name="Copeland A."/>
            <person name="Lapidus A."/>
            <person name="Glavina del Rio T."/>
            <person name="Dalin E."/>
            <person name="Tice H."/>
            <person name="Bruce D."/>
            <person name="Goodwin L."/>
            <person name="Pitluck S."/>
            <person name="Saunders E."/>
            <person name="Brettin T."/>
            <person name="Detter J.C."/>
            <person name="Han C."/>
            <person name="Larimer F."/>
            <person name="Land M."/>
            <person name="Hauser L."/>
            <person name="Kyrpides N."/>
            <person name="Ovchinnikova G."/>
            <person name="Kostka J."/>
            <person name="Richardson P."/>
        </authorList>
    </citation>
    <scope>NUCLEOTIDE SEQUENCE [LARGE SCALE GENOMIC DNA]</scope>
    <source>
        <strain evidence="11">DSM 22248 / JCM 15807 / FRC-32</strain>
    </source>
</reference>
<dbReference type="CDD" id="cd00907">
    <property type="entry name" value="Bacterioferritin"/>
    <property type="match status" value="1"/>
</dbReference>
<evidence type="ECO:0000256" key="1">
    <source>
        <dbReference type="ARBA" id="ARBA00008093"/>
    </source>
</evidence>
<comment type="catalytic activity">
    <reaction evidence="6">
        <text>4 Fe(2+) + O2 + 4 H(+) = 4 Fe(3+) + 2 H2O</text>
        <dbReference type="Rhea" id="RHEA:11148"/>
        <dbReference type="ChEBI" id="CHEBI:15377"/>
        <dbReference type="ChEBI" id="CHEBI:15378"/>
        <dbReference type="ChEBI" id="CHEBI:15379"/>
        <dbReference type="ChEBI" id="CHEBI:29033"/>
        <dbReference type="ChEBI" id="CHEBI:29034"/>
        <dbReference type="EC" id="1.16.3.1"/>
    </reaction>
</comment>
<gene>
    <name evidence="10" type="ordered locus">Geob_3581</name>
</gene>
<evidence type="ECO:0000256" key="5">
    <source>
        <dbReference type="ARBA" id="ARBA00023004"/>
    </source>
</evidence>
<evidence type="ECO:0000313" key="10">
    <source>
        <dbReference type="EMBL" id="ACM21922.1"/>
    </source>
</evidence>
<dbReference type="InterPro" id="IPR002024">
    <property type="entry name" value="Bacterioferritin"/>
</dbReference>
<keyword evidence="5 6" id="KW-0408">Iron</keyword>
<keyword evidence="4 6" id="KW-0479">Metal-binding</keyword>
<dbReference type="OrthoDB" id="9800505at2"/>
<dbReference type="GO" id="GO:0008199">
    <property type="term" value="F:ferric iron binding"/>
    <property type="evidence" value="ECO:0007669"/>
    <property type="project" value="InterPro"/>
</dbReference>
<feature type="binding site" evidence="7">
    <location>
        <position position="127"/>
    </location>
    <ligand>
        <name>Fe cation</name>
        <dbReference type="ChEBI" id="CHEBI:24875"/>
        <label>1</label>
    </ligand>
</feature>
<evidence type="ECO:0000256" key="3">
    <source>
        <dbReference type="ARBA" id="ARBA00022617"/>
    </source>
</evidence>
<evidence type="ECO:0000256" key="6">
    <source>
        <dbReference type="PIRNR" id="PIRNR002560"/>
    </source>
</evidence>
<feature type="binding site" evidence="7">
    <location>
        <position position="54"/>
    </location>
    <ligand>
        <name>Fe cation</name>
        <dbReference type="ChEBI" id="CHEBI:24875"/>
        <label>1</label>
    </ligand>
</feature>
<dbReference type="GO" id="GO:0020037">
    <property type="term" value="F:heme binding"/>
    <property type="evidence" value="ECO:0007669"/>
    <property type="project" value="TreeGrafter"/>
</dbReference>
<evidence type="ECO:0000259" key="9">
    <source>
        <dbReference type="PROSITE" id="PS50905"/>
    </source>
</evidence>
<comment type="similarity">
    <text evidence="1 6 8">Belongs to the bacterioferritin family.</text>
</comment>
<dbReference type="STRING" id="316067.Geob_3581"/>
<sequence length="155" mass="17913">MKGSDKVIEHLNARLAEELTAINQYMVHAEMCENWGYDRLYKAIEGRSMVEMKHAEKLIARILFLDGRPIVSNLNKMNIGAEVELMLRNDHAYELEAIHGYNDSIRVAVEEKDNGTRDLLQSILDNEEEHIDWIEAQLDQIQQMGLQQYLAEQTA</sequence>
<dbReference type="Gene3D" id="1.20.1260.10">
    <property type="match status" value="1"/>
</dbReference>
<dbReference type="InterPro" id="IPR012347">
    <property type="entry name" value="Ferritin-like"/>
</dbReference>
<name>B9M6D4_GEODF</name>
<organism evidence="10 11">
    <name type="scientific">Geotalea daltonii (strain DSM 22248 / JCM 15807 / FRC-32)</name>
    <name type="common">Geobacter daltonii</name>
    <dbReference type="NCBI Taxonomy" id="316067"/>
    <lineage>
        <taxon>Bacteria</taxon>
        <taxon>Pseudomonadati</taxon>
        <taxon>Thermodesulfobacteriota</taxon>
        <taxon>Desulfuromonadia</taxon>
        <taxon>Geobacterales</taxon>
        <taxon>Geobacteraceae</taxon>
        <taxon>Geotalea</taxon>
    </lineage>
</organism>
<dbReference type="InterPro" id="IPR009040">
    <property type="entry name" value="Ferritin-like_diiron"/>
</dbReference>
<feature type="binding site" description="axial binding residue" evidence="7">
    <location>
        <position position="52"/>
    </location>
    <ligand>
        <name>heme b</name>
        <dbReference type="ChEBI" id="CHEBI:60344"/>
        <note>ligand shared between dimeric partners</note>
    </ligand>
    <ligandPart>
        <name>Fe</name>
        <dbReference type="ChEBI" id="CHEBI:18248"/>
    </ligandPart>
</feature>
<dbReference type="SUPFAM" id="SSF47240">
    <property type="entry name" value="Ferritin-like"/>
    <property type="match status" value="1"/>
</dbReference>
<keyword evidence="3 8" id="KW-0349">Heme</keyword>
<keyword evidence="11" id="KW-1185">Reference proteome</keyword>
<feature type="binding site" evidence="7">
    <location>
        <position position="51"/>
    </location>
    <ligand>
        <name>Fe cation</name>
        <dbReference type="ChEBI" id="CHEBI:24875"/>
        <label>2</label>
    </ligand>
</feature>